<feature type="region of interest" description="Disordered" evidence="5">
    <location>
        <begin position="373"/>
        <end position="402"/>
    </location>
</feature>
<dbReference type="Pfam" id="PF25917">
    <property type="entry name" value="BSH_RND"/>
    <property type="match status" value="1"/>
</dbReference>
<dbReference type="Pfam" id="PF25954">
    <property type="entry name" value="Beta-barrel_RND_2"/>
    <property type="match status" value="1"/>
</dbReference>
<evidence type="ECO:0000256" key="1">
    <source>
        <dbReference type="ARBA" id="ARBA00004196"/>
    </source>
</evidence>
<evidence type="ECO:0000256" key="2">
    <source>
        <dbReference type="ARBA" id="ARBA00009477"/>
    </source>
</evidence>
<comment type="subcellular location">
    <subcellularLocation>
        <location evidence="1">Cell envelope</location>
    </subcellularLocation>
</comment>
<dbReference type="Gene3D" id="1.10.287.470">
    <property type="entry name" value="Helix hairpin bin"/>
    <property type="match status" value="1"/>
</dbReference>
<dbReference type="InterPro" id="IPR006143">
    <property type="entry name" value="RND_pump_MFP"/>
</dbReference>
<comment type="similarity">
    <text evidence="2">Belongs to the membrane fusion protein (MFP) (TC 8.A.1) family.</text>
</comment>
<evidence type="ECO:0000313" key="12">
    <source>
        <dbReference type="Proteomes" id="UP001589773"/>
    </source>
</evidence>
<dbReference type="NCBIfam" id="TIGR01730">
    <property type="entry name" value="RND_mfp"/>
    <property type="match status" value="1"/>
</dbReference>
<feature type="chain" id="PRO_5046005077" evidence="6">
    <location>
        <begin position="19"/>
        <end position="402"/>
    </location>
</feature>
<dbReference type="SUPFAM" id="SSF111369">
    <property type="entry name" value="HlyD-like secretion proteins"/>
    <property type="match status" value="1"/>
</dbReference>
<evidence type="ECO:0000313" key="11">
    <source>
        <dbReference type="EMBL" id="MFC0251857.1"/>
    </source>
</evidence>
<dbReference type="EMBL" id="JBHLWP010000009">
    <property type="protein sequence ID" value="MFC0251857.1"/>
    <property type="molecule type" value="Genomic_DNA"/>
</dbReference>
<feature type="coiled-coil region" evidence="4">
    <location>
        <begin position="102"/>
        <end position="129"/>
    </location>
</feature>
<dbReference type="Gene3D" id="2.40.420.20">
    <property type="match status" value="1"/>
</dbReference>
<feature type="signal peptide" evidence="6">
    <location>
        <begin position="1"/>
        <end position="18"/>
    </location>
</feature>
<proteinExistence type="inferred from homology"/>
<dbReference type="Pfam" id="PF25967">
    <property type="entry name" value="RND-MFP_C"/>
    <property type="match status" value="1"/>
</dbReference>
<feature type="domain" description="Multidrug resistance protein MdtA-like C-terminal permuted SH3" evidence="10">
    <location>
        <begin position="292"/>
        <end position="346"/>
    </location>
</feature>
<dbReference type="PANTHER" id="PTHR30469">
    <property type="entry name" value="MULTIDRUG RESISTANCE PROTEIN MDTA"/>
    <property type="match status" value="1"/>
</dbReference>
<dbReference type="InterPro" id="IPR058627">
    <property type="entry name" value="MdtA-like_C"/>
</dbReference>
<dbReference type="Gene3D" id="2.40.30.170">
    <property type="match status" value="1"/>
</dbReference>
<evidence type="ECO:0000259" key="8">
    <source>
        <dbReference type="Pfam" id="PF25917"/>
    </source>
</evidence>
<sequence>MLASPSFRSTLLAAPLLAALLAACDKPAPKTEDVRPVRVITLAAGDGSERFEFSGDVRARYESRLGFRVGGKIVERRVDVGASVKDGQVLMRLDPQDLRLAEAQARATLRAAETERDLAQADFKRHQNLRAQNFVSQAVLDAKQAALRAAQANVDAARAGLRGQSNQAGYANLASDADGVVTAIDAEVGQVVAAGAPVVRVARTDEKEVVIGIPEDRVEQLRQASDVRVRLWAHRDEAIPGRIREVSPVADPATRTYMVKVAIPARPDIRLGMTATVDMAAAAEAGAAGLRVPLSALVQDKGATSVWVVENRAVQLRRVQVAGQSGNDIVLSAGVQPGQTVVTAGVHLLKPGQKVRILTADIARRGDTEAAAVGAGTAAGNDGGTEGSAASSTGGDPAGGRR</sequence>
<keyword evidence="3" id="KW-0813">Transport</keyword>
<dbReference type="Proteomes" id="UP001589773">
    <property type="component" value="Unassembled WGS sequence"/>
</dbReference>
<dbReference type="InterPro" id="IPR058792">
    <property type="entry name" value="Beta-barrel_RND_2"/>
</dbReference>
<name>A0ABV6FEA9_9BURK</name>
<gene>
    <name evidence="11" type="ORF">ACFFJK_08140</name>
</gene>
<evidence type="ECO:0000256" key="4">
    <source>
        <dbReference type="SAM" id="Coils"/>
    </source>
</evidence>
<evidence type="ECO:0000256" key="5">
    <source>
        <dbReference type="SAM" id="MobiDB-lite"/>
    </source>
</evidence>
<feature type="domain" description="Multidrug resistance protein MdtA-like alpha-helical hairpin" evidence="7">
    <location>
        <begin position="102"/>
        <end position="161"/>
    </location>
</feature>
<accession>A0ABV6FEA9</accession>
<evidence type="ECO:0000259" key="10">
    <source>
        <dbReference type="Pfam" id="PF25967"/>
    </source>
</evidence>
<keyword evidence="6" id="KW-0732">Signal</keyword>
<evidence type="ECO:0000256" key="3">
    <source>
        <dbReference type="ARBA" id="ARBA00022448"/>
    </source>
</evidence>
<organism evidence="11 12">
    <name type="scientific">Massilia consociata</name>
    <dbReference type="NCBI Taxonomy" id="760117"/>
    <lineage>
        <taxon>Bacteria</taxon>
        <taxon>Pseudomonadati</taxon>
        <taxon>Pseudomonadota</taxon>
        <taxon>Betaproteobacteria</taxon>
        <taxon>Burkholderiales</taxon>
        <taxon>Oxalobacteraceae</taxon>
        <taxon>Telluria group</taxon>
        <taxon>Massilia</taxon>
    </lineage>
</organism>
<evidence type="ECO:0000259" key="9">
    <source>
        <dbReference type="Pfam" id="PF25954"/>
    </source>
</evidence>
<feature type="domain" description="Multidrug resistance protein MdtA-like barrel-sandwich hybrid" evidence="8">
    <location>
        <begin position="67"/>
        <end position="197"/>
    </location>
</feature>
<dbReference type="RefSeq" id="WP_379678688.1">
    <property type="nucleotide sequence ID" value="NZ_JBHLWP010000009.1"/>
</dbReference>
<keyword evidence="4" id="KW-0175">Coiled coil</keyword>
<reference evidence="11 12" key="1">
    <citation type="submission" date="2024-09" db="EMBL/GenBank/DDBJ databases">
        <authorList>
            <person name="Sun Q."/>
            <person name="Mori K."/>
        </authorList>
    </citation>
    <scope>NUCLEOTIDE SEQUENCE [LARGE SCALE GENOMIC DNA]</scope>
    <source>
        <strain evidence="11 12">CCM 7792</strain>
    </source>
</reference>
<dbReference type="PANTHER" id="PTHR30469:SF15">
    <property type="entry name" value="HLYD FAMILY OF SECRETION PROTEINS"/>
    <property type="match status" value="1"/>
</dbReference>
<protein>
    <submittedName>
        <fullName evidence="11">Efflux RND transporter periplasmic adaptor subunit</fullName>
    </submittedName>
</protein>
<keyword evidence="12" id="KW-1185">Reference proteome</keyword>
<comment type="caution">
    <text evidence="11">The sequence shown here is derived from an EMBL/GenBank/DDBJ whole genome shotgun (WGS) entry which is preliminary data.</text>
</comment>
<dbReference type="InterPro" id="IPR058624">
    <property type="entry name" value="MdtA-like_HH"/>
</dbReference>
<evidence type="ECO:0000256" key="6">
    <source>
        <dbReference type="SAM" id="SignalP"/>
    </source>
</evidence>
<dbReference type="InterPro" id="IPR058625">
    <property type="entry name" value="MdtA-like_BSH"/>
</dbReference>
<dbReference type="Pfam" id="PF25876">
    <property type="entry name" value="HH_MFP_RND"/>
    <property type="match status" value="1"/>
</dbReference>
<dbReference type="Gene3D" id="2.40.50.100">
    <property type="match status" value="1"/>
</dbReference>
<evidence type="ECO:0000259" key="7">
    <source>
        <dbReference type="Pfam" id="PF25876"/>
    </source>
</evidence>
<feature type="domain" description="CusB-like beta-barrel" evidence="9">
    <location>
        <begin position="210"/>
        <end position="282"/>
    </location>
</feature>